<keyword evidence="9" id="KW-1185">Reference proteome</keyword>
<dbReference type="Pfam" id="PF03422">
    <property type="entry name" value="CBM_6"/>
    <property type="match status" value="1"/>
</dbReference>
<dbReference type="SUPFAM" id="SSF52279">
    <property type="entry name" value="Beta-D-glucan exohydrolase, C-terminal domain"/>
    <property type="match status" value="1"/>
</dbReference>
<dbReference type="InterPro" id="IPR001764">
    <property type="entry name" value="Glyco_hydro_3_N"/>
</dbReference>
<dbReference type="Gene3D" id="3.20.20.300">
    <property type="entry name" value="Glycoside hydrolase, family 3, N-terminal domain"/>
    <property type="match status" value="1"/>
</dbReference>
<protein>
    <recommendedName>
        <fullName evidence="5">Exo-alpha-(1-&gt;6)-L-arabinopyranosidase</fullName>
    </recommendedName>
</protein>
<dbReference type="PROSITE" id="PS51175">
    <property type="entry name" value="CBM6"/>
    <property type="match status" value="1"/>
</dbReference>
<dbReference type="Gene3D" id="2.60.40.10">
    <property type="entry name" value="Immunoglobulins"/>
    <property type="match status" value="1"/>
</dbReference>
<evidence type="ECO:0000256" key="1">
    <source>
        <dbReference type="ARBA" id="ARBA00005336"/>
    </source>
</evidence>
<keyword evidence="3" id="KW-0378">Hydrolase</keyword>
<comment type="caution">
    <text evidence="8">The sequence shown here is derived from an EMBL/GenBank/DDBJ whole genome shotgun (WGS) entry which is preliminary data.</text>
</comment>
<sequence>MSRARRSLLVPLIAALLLAPLPAHAQELPFRDPDLPRAARIDDLLGRLTVDEKVSLLHQYQPAIPRLGIGAFKTGTEALHGVAWLGEATVFPQALGLANTWNPELVEQVGAVTGREARGFHARNPAFNGLNLWAPVVNLLRDPRWGRNEEGYSEDPYLTGRISTAFGRGIQGDHPDYLQAAPTLKHYVAYNVEDDRITVDSIVPPRILKDYDEAAFKPAVSANAATGVMASYNLVNGRPTHVGPELDDVVRSWTDEDLMIVGDAGGASNVFGSQRYYATRPEAHAASIRAGLDSFTENDRDSAQTTTAIKTALSQGLITLADVEDAVRHVLSIRFRLGEFDPAGRNPYAAITPEVIDAPEHRQLAREVAAEQVVLLRNDADTLPLSTADTKKVAVVGQLADTLYEDWYSGTMPYRITPVKGLAERAEVTSSEGVDRIRLKDLATGRYVTASTASTGAALTATEASPGGTSGLDVFDWGEGTVTLRTAANGRTVSLGDGRSLVNNAVQPTGWFVQQQFKLVAQPDGSHVLEYAGNDVTQSWFGPNKYVVVGADGRLTLGAASVGDATKFGREVVRSGVDSAVAAAKGADAAVVVVGSMPFVNGREDDDRKTTVLPAGQRAVIDAVRKANPRTIVVLESSYPYAGDWDTADLPAILWTTHAGQETGHAIADVLFGDHNPGARLTQTWYRSDADLPDKLRYDISKSGHTYQYFRGKPLYPFGYGLSYTSFRYSKMRVDRAVVDASGEVKVRVDVTNTGDRAGTEVVQLYSHQKKSRVQQPVKQLRAFERVELRPGETRTVELTVRAADLAFWDVTREKRVVESAPHELAVGPLTRTIGVRGETIPPRDLGKATQAQNFDDYSGVTLVDTTKERGTAVASTAPGQWISFEDVDLGRAARSLTARVANPDAPTTVEVRLGGPTGRLVGTLAVPTTADKYSWTTVSSPLRGATGRQDVYLVFTGKARIDNLTVEGSS</sequence>
<dbReference type="InterPro" id="IPR013783">
    <property type="entry name" value="Ig-like_fold"/>
</dbReference>
<dbReference type="InterPro" id="IPR036962">
    <property type="entry name" value="Glyco_hydro_3_N_sf"/>
</dbReference>
<dbReference type="GO" id="GO:0008422">
    <property type="term" value="F:beta-glucosidase activity"/>
    <property type="evidence" value="ECO:0007669"/>
    <property type="project" value="UniProtKB-ARBA"/>
</dbReference>
<dbReference type="InterPro" id="IPR008979">
    <property type="entry name" value="Galactose-bd-like_sf"/>
</dbReference>
<dbReference type="GO" id="GO:0031222">
    <property type="term" value="P:arabinan catabolic process"/>
    <property type="evidence" value="ECO:0007669"/>
    <property type="project" value="TreeGrafter"/>
</dbReference>
<dbReference type="InterPro" id="IPR044993">
    <property type="entry name" value="BXL"/>
</dbReference>
<dbReference type="PANTHER" id="PTHR42721">
    <property type="entry name" value="SUGAR HYDROLASE-RELATED"/>
    <property type="match status" value="1"/>
</dbReference>
<dbReference type="Gene3D" id="2.60.120.380">
    <property type="match status" value="1"/>
</dbReference>
<dbReference type="SMART" id="SM01217">
    <property type="entry name" value="Fn3_like"/>
    <property type="match status" value="1"/>
</dbReference>
<evidence type="ECO:0000256" key="3">
    <source>
        <dbReference type="ARBA" id="ARBA00022801"/>
    </source>
</evidence>
<dbReference type="InterPro" id="IPR002772">
    <property type="entry name" value="Glyco_hydro_3_C"/>
</dbReference>
<dbReference type="EMBL" id="PYAX01000002">
    <property type="protein sequence ID" value="PSL57248.1"/>
    <property type="molecule type" value="Genomic_DNA"/>
</dbReference>
<dbReference type="InterPro" id="IPR017853">
    <property type="entry name" value="GH"/>
</dbReference>
<evidence type="ECO:0000313" key="9">
    <source>
        <dbReference type="Proteomes" id="UP000241118"/>
    </source>
</evidence>
<dbReference type="SMART" id="SM00606">
    <property type="entry name" value="CBD_IV"/>
    <property type="match status" value="1"/>
</dbReference>
<feature type="domain" description="CBM6" evidence="7">
    <location>
        <begin position="848"/>
        <end position="968"/>
    </location>
</feature>
<evidence type="ECO:0000259" key="7">
    <source>
        <dbReference type="PROSITE" id="PS51175"/>
    </source>
</evidence>
<comment type="similarity">
    <text evidence="1">Belongs to the glycosyl hydrolase 3 family.</text>
</comment>
<dbReference type="InterPro" id="IPR006584">
    <property type="entry name" value="Cellulose-bd_IV"/>
</dbReference>
<dbReference type="Gene3D" id="2.60.120.260">
    <property type="entry name" value="Galactose-binding domain-like"/>
    <property type="match status" value="1"/>
</dbReference>
<name>A0A2P8IFK0_SACCR</name>
<evidence type="ECO:0000256" key="6">
    <source>
        <dbReference type="SAM" id="SignalP"/>
    </source>
</evidence>
<evidence type="ECO:0000256" key="4">
    <source>
        <dbReference type="ARBA" id="ARBA00058905"/>
    </source>
</evidence>
<dbReference type="SUPFAM" id="SSF51445">
    <property type="entry name" value="(Trans)glycosidases"/>
    <property type="match status" value="1"/>
</dbReference>
<dbReference type="Proteomes" id="UP000241118">
    <property type="component" value="Unassembled WGS sequence"/>
</dbReference>
<dbReference type="Pfam" id="PF00933">
    <property type="entry name" value="Glyco_hydro_3"/>
    <property type="match status" value="1"/>
</dbReference>
<accession>A0A2P8IFK0</accession>
<dbReference type="InterPro" id="IPR005084">
    <property type="entry name" value="CBM6"/>
</dbReference>
<dbReference type="GO" id="GO:0045493">
    <property type="term" value="P:xylan catabolic process"/>
    <property type="evidence" value="ECO:0007669"/>
    <property type="project" value="InterPro"/>
</dbReference>
<dbReference type="PRINTS" id="PR00133">
    <property type="entry name" value="GLHYDRLASE3"/>
</dbReference>
<dbReference type="FunFam" id="2.60.40.10:FF:000495">
    <property type="entry name" value="Periplasmic beta-glucosidase"/>
    <property type="match status" value="1"/>
</dbReference>
<evidence type="ECO:0000256" key="2">
    <source>
        <dbReference type="ARBA" id="ARBA00022729"/>
    </source>
</evidence>
<dbReference type="InterPro" id="IPR026891">
    <property type="entry name" value="Fn3-like"/>
</dbReference>
<dbReference type="Pfam" id="PF01915">
    <property type="entry name" value="Glyco_hydro_3_C"/>
    <property type="match status" value="1"/>
</dbReference>
<dbReference type="CDD" id="cd04084">
    <property type="entry name" value="CBM6_xylanase-like"/>
    <property type="match status" value="1"/>
</dbReference>
<dbReference type="PANTHER" id="PTHR42721:SF3">
    <property type="entry name" value="BETA-D-XYLOSIDASE 5-RELATED"/>
    <property type="match status" value="1"/>
</dbReference>
<reference evidence="8 9" key="1">
    <citation type="submission" date="2018-03" db="EMBL/GenBank/DDBJ databases">
        <title>Genomic Encyclopedia of Type Strains, Phase III (KMG-III): the genomes of soil and plant-associated and newly described type strains.</title>
        <authorList>
            <person name="Whitman W."/>
        </authorList>
    </citation>
    <scope>NUCLEOTIDE SEQUENCE [LARGE SCALE GENOMIC DNA]</scope>
    <source>
        <strain evidence="8 9">CGMCC 4.7097</strain>
    </source>
</reference>
<gene>
    <name evidence="8" type="ORF">B0I31_102226</name>
</gene>
<dbReference type="GO" id="GO:0046556">
    <property type="term" value="F:alpha-L-arabinofuranosidase activity"/>
    <property type="evidence" value="ECO:0007669"/>
    <property type="project" value="TreeGrafter"/>
</dbReference>
<proteinExistence type="inferred from homology"/>
<dbReference type="OrthoDB" id="9803863at2"/>
<dbReference type="Pfam" id="PF14310">
    <property type="entry name" value="Fn3-like"/>
    <property type="match status" value="1"/>
</dbReference>
<comment type="function">
    <text evidence="4">Catalyzes the hydrolysis of a non-reducing terminal alpha-L-arabinopyranosidic linkage in ginsenoside Rb2 (alpha-L-arabinopyranosyl-(1-&gt;6)-alpha-D-glucopyranosyl) to release alpha-D-glucopyranosyl (Rd). It is not able to hydrolyze alpha-L-arabinofuranosyl-(1-&gt;6)-alpha-D-glucopyranosyl (Rc).</text>
</comment>
<dbReference type="RefSeq" id="WP_106614219.1">
    <property type="nucleotide sequence ID" value="NZ_PYAX01000002.1"/>
</dbReference>
<organism evidence="8 9">
    <name type="scientific">Saccharothrix carnea</name>
    <dbReference type="NCBI Taxonomy" id="1280637"/>
    <lineage>
        <taxon>Bacteria</taxon>
        <taxon>Bacillati</taxon>
        <taxon>Actinomycetota</taxon>
        <taxon>Actinomycetes</taxon>
        <taxon>Pseudonocardiales</taxon>
        <taxon>Pseudonocardiaceae</taxon>
        <taxon>Saccharothrix</taxon>
    </lineage>
</organism>
<dbReference type="SUPFAM" id="SSF49785">
    <property type="entry name" value="Galactose-binding domain-like"/>
    <property type="match status" value="1"/>
</dbReference>
<dbReference type="GO" id="GO:0030246">
    <property type="term" value="F:carbohydrate binding"/>
    <property type="evidence" value="ECO:0007669"/>
    <property type="project" value="InterPro"/>
</dbReference>
<evidence type="ECO:0000256" key="5">
    <source>
        <dbReference type="ARBA" id="ARBA00074219"/>
    </source>
</evidence>
<dbReference type="AlphaFoldDB" id="A0A2P8IFK0"/>
<dbReference type="GO" id="GO:0009044">
    <property type="term" value="F:xylan 1,4-beta-xylosidase activity"/>
    <property type="evidence" value="ECO:0007669"/>
    <property type="project" value="InterPro"/>
</dbReference>
<keyword evidence="2 6" id="KW-0732">Signal</keyword>
<feature type="chain" id="PRO_5015183534" description="Exo-alpha-(1-&gt;6)-L-arabinopyranosidase" evidence="6">
    <location>
        <begin position="26"/>
        <end position="971"/>
    </location>
</feature>
<evidence type="ECO:0000313" key="8">
    <source>
        <dbReference type="EMBL" id="PSL57248.1"/>
    </source>
</evidence>
<dbReference type="InterPro" id="IPR036881">
    <property type="entry name" value="Glyco_hydro_3_C_sf"/>
</dbReference>
<feature type="signal peptide" evidence="6">
    <location>
        <begin position="1"/>
        <end position="25"/>
    </location>
</feature>
<dbReference type="Gene3D" id="3.40.50.1700">
    <property type="entry name" value="Glycoside hydrolase family 3 C-terminal domain"/>
    <property type="match status" value="1"/>
</dbReference>
<dbReference type="CDD" id="cd23343">
    <property type="entry name" value="beta-trefoil_FSCN_BglX-like"/>
    <property type="match status" value="1"/>
</dbReference>